<organism evidence="1 2">
    <name type="scientific">Eretmocerus hayati</name>
    <dbReference type="NCBI Taxonomy" id="131215"/>
    <lineage>
        <taxon>Eukaryota</taxon>
        <taxon>Metazoa</taxon>
        <taxon>Ecdysozoa</taxon>
        <taxon>Arthropoda</taxon>
        <taxon>Hexapoda</taxon>
        <taxon>Insecta</taxon>
        <taxon>Pterygota</taxon>
        <taxon>Neoptera</taxon>
        <taxon>Endopterygota</taxon>
        <taxon>Hymenoptera</taxon>
        <taxon>Apocrita</taxon>
        <taxon>Proctotrupomorpha</taxon>
        <taxon>Chalcidoidea</taxon>
        <taxon>Aphelinidae</taxon>
        <taxon>Aphelininae</taxon>
        <taxon>Eretmocerus</taxon>
    </lineage>
</organism>
<name>A0ACC2NM49_9HYME</name>
<dbReference type="EMBL" id="CM056743">
    <property type="protein sequence ID" value="KAJ8672260.1"/>
    <property type="molecule type" value="Genomic_DNA"/>
</dbReference>
<dbReference type="Proteomes" id="UP001239111">
    <property type="component" value="Chromosome 3"/>
</dbReference>
<evidence type="ECO:0000313" key="1">
    <source>
        <dbReference type="EMBL" id="KAJ8672260.1"/>
    </source>
</evidence>
<evidence type="ECO:0000313" key="2">
    <source>
        <dbReference type="Proteomes" id="UP001239111"/>
    </source>
</evidence>
<keyword evidence="2" id="KW-1185">Reference proteome</keyword>
<sequence length="680" mass="77428">MSGDSRNSNGPTSGEDGKSPTTHREQRSQSEGDQGGSQEMRVETLVTNTGMVYTASRPELVFITPSERRLGEDLRRAQHRANNWVEAFKEATQAMLAQRDELRVQAEQFQAASSEAQREREELRQTARELADLLSSRQQDPELTQDIRRSEASGQRRDNAVSDQNPRRSEASNYQVINSTPIATNFRISQVRQSHRDATNQNDCSRVENLEVPALNVSDTLVNELNAILLQVNSTSKSSNSGRVSVKRVYKLTHKAPYDLWLDSLKSELQTLDLLGVIDSNVPAVRLLTAQEIQKRKIVVRDIIINHIDSHHQKRIINVKDPVDILRELMLIRRSEVKLTDTSVKTKLYRLRMRQNESVNQFCDRFDDSIREHEMCGTKPLDESDNKAMSYQAVSDNSRDVRISELIINALNKDMFLSEMKNIMLQFEASDRSRINSDVRANSAQTHERCHRTARQGHLWASCSLAGRGPWYCYFCKDDVPHNGNDPNCPQRNNPRDGYVPANLNQNRSKNGKFSIRGSRGGIAGGRGGRVGEKKVPQIPTPGKEKRQGQERGRLRLAEVHPEVPESFSINDESLKNSDDSQDVSPAQIEPEVQKSRGRQQKRENDEKSPLEADAKQRKNPERQVKTNRPTWSHLRLTEVETPPVDICQATEWNNTTITKNTLEMTGMKMKQRRSRKQQL</sequence>
<accession>A0ACC2NM49</accession>
<protein>
    <submittedName>
        <fullName evidence="1">Uncharacterized protein</fullName>
    </submittedName>
</protein>
<proteinExistence type="predicted"/>
<comment type="caution">
    <text evidence="1">The sequence shown here is derived from an EMBL/GenBank/DDBJ whole genome shotgun (WGS) entry which is preliminary data.</text>
</comment>
<reference evidence="1" key="1">
    <citation type="submission" date="2023-04" db="EMBL/GenBank/DDBJ databases">
        <title>A chromosome-level genome assembly of the parasitoid wasp Eretmocerus hayati.</title>
        <authorList>
            <person name="Zhong Y."/>
            <person name="Liu S."/>
            <person name="Liu Y."/>
        </authorList>
    </citation>
    <scope>NUCLEOTIDE SEQUENCE</scope>
    <source>
        <strain evidence="1">ZJU_SS_LIU_2023</strain>
    </source>
</reference>
<gene>
    <name evidence="1" type="ORF">QAD02_003519</name>
</gene>